<evidence type="ECO:0000256" key="2">
    <source>
        <dbReference type="SAM" id="Phobius"/>
    </source>
</evidence>
<keyword evidence="4" id="KW-1185">Reference proteome</keyword>
<accession>A0A498IQF7</accession>
<dbReference type="AlphaFoldDB" id="A0A498IQF7"/>
<gene>
    <name evidence="3" type="ORF">DVH24_027101</name>
</gene>
<reference evidence="3 4" key="1">
    <citation type="submission" date="2018-10" db="EMBL/GenBank/DDBJ databases">
        <title>A high-quality apple genome assembly.</title>
        <authorList>
            <person name="Hu J."/>
        </authorList>
    </citation>
    <scope>NUCLEOTIDE SEQUENCE [LARGE SCALE GENOMIC DNA]</scope>
    <source>
        <strain evidence="4">cv. HFTH1</strain>
        <tissue evidence="3">Young leaf</tissue>
    </source>
</reference>
<keyword evidence="2" id="KW-0472">Membrane</keyword>
<dbReference type="EMBL" id="RDQH01000337">
    <property type="protein sequence ID" value="RXH84202.1"/>
    <property type="molecule type" value="Genomic_DNA"/>
</dbReference>
<keyword evidence="2" id="KW-0812">Transmembrane</keyword>
<evidence type="ECO:0000313" key="4">
    <source>
        <dbReference type="Proteomes" id="UP000290289"/>
    </source>
</evidence>
<dbReference type="Proteomes" id="UP000290289">
    <property type="component" value="Chromosome 11"/>
</dbReference>
<proteinExistence type="predicted"/>
<name>A0A498IQF7_MALDO</name>
<sequence>MCFSAFVHFRVRLYSCLLWIISFKTRSKARAFFLVIAVLKVCILLPELWFLFLLQQICKGKQWRRNKTCESEEGLVAFDERVRFHSSLCLSSPTLWIMLLGVQTCIKCKRLQMTHVVYETDQMSHLSNSETKSKEKESEEQQNAEDSGVRLKRKSVNSHCSDDKEQGSNGRKLKKAKNVGFSLLVGVKSLMGFELIANCVLSSQQLAISMATKAVSFARELKSIRPDLCFIQESCALLEEENRRLRDGQYKGLRPEEDDLVRLQLEALLLAEKSRQANENSNLVRENQCLHQVAEVVPRLSVSTTWTADEGNGEDGDAVLRHQVIFSASKPRLMMSVLMEMTSGVFSRKKIKGCNQILNNFFFLPNWEELSTEPLIWVTFGETICLGVDSKLTRVVTKHLPKEVQRVETAARLAY</sequence>
<dbReference type="PANTHER" id="PTHR31016:SF2">
    <property type="entry name" value="OS04G0228100 PROTEIN"/>
    <property type="match status" value="1"/>
</dbReference>
<evidence type="ECO:0000256" key="1">
    <source>
        <dbReference type="SAM" id="MobiDB-lite"/>
    </source>
</evidence>
<feature type="transmembrane region" description="Helical" evidence="2">
    <location>
        <begin position="31"/>
        <end position="54"/>
    </location>
</feature>
<dbReference type="PANTHER" id="PTHR31016">
    <property type="entry name" value="OS04G0228100 PROTEIN"/>
    <property type="match status" value="1"/>
</dbReference>
<comment type="caution">
    <text evidence="3">The sequence shown here is derived from an EMBL/GenBank/DDBJ whole genome shotgun (WGS) entry which is preliminary data.</text>
</comment>
<evidence type="ECO:0000313" key="3">
    <source>
        <dbReference type="EMBL" id="RXH84202.1"/>
    </source>
</evidence>
<feature type="region of interest" description="Disordered" evidence="1">
    <location>
        <begin position="126"/>
        <end position="171"/>
    </location>
</feature>
<keyword evidence="2" id="KW-1133">Transmembrane helix</keyword>
<protein>
    <submittedName>
        <fullName evidence="3">Uncharacterized protein</fullName>
    </submittedName>
</protein>
<organism evidence="3 4">
    <name type="scientific">Malus domestica</name>
    <name type="common">Apple</name>
    <name type="synonym">Pyrus malus</name>
    <dbReference type="NCBI Taxonomy" id="3750"/>
    <lineage>
        <taxon>Eukaryota</taxon>
        <taxon>Viridiplantae</taxon>
        <taxon>Streptophyta</taxon>
        <taxon>Embryophyta</taxon>
        <taxon>Tracheophyta</taxon>
        <taxon>Spermatophyta</taxon>
        <taxon>Magnoliopsida</taxon>
        <taxon>eudicotyledons</taxon>
        <taxon>Gunneridae</taxon>
        <taxon>Pentapetalae</taxon>
        <taxon>rosids</taxon>
        <taxon>fabids</taxon>
        <taxon>Rosales</taxon>
        <taxon>Rosaceae</taxon>
        <taxon>Amygdaloideae</taxon>
        <taxon>Maleae</taxon>
        <taxon>Malus</taxon>
    </lineage>
</organism>